<name>A0A6M3XST0_9ZZZZ</name>
<protein>
    <submittedName>
        <fullName evidence="1">Uncharacterized protein</fullName>
    </submittedName>
</protein>
<reference evidence="1" key="1">
    <citation type="submission" date="2020-03" db="EMBL/GenBank/DDBJ databases">
        <title>The deep terrestrial virosphere.</title>
        <authorList>
            <person name="Holmfeldt K."/>
            <person name="Nilsson E."/>
            <person name="Simone D."/>
            <person name="Lopez-Fernandez M."/>
            <person name="Wu X."/>
            <person name="de Brujin I."/>
            <person name="Lundin D."/>
            <person name="Andersson A."/>
            <person name="Bertilsson S."/>
            <person name="Dopson M."/>
        </authorList>
    </citation>
    <scope>NUCLEOTIDE SEQUENCE</scope>
    <source>
        <strain evidence="1">TM448B02240</strain>
    </source>
</reference>
<organism evidence="1">
    <name type="scientific">viral metagenome</name>
    <dbReference type="NCBI Taxonomy" id="1070528"/>
    <lineage>
        <taxon>unclassified sequences</taxon>
        <taxon>metagenomes</taxon>
        <taxon>organismal metagenomes</taxon>
    </lineage>
</organism>
<sequence>MNDVKWLQKKVAAQNHIIMGQERLLICYRIGTRKGVDGALDKIEKGKRMIAKLEQEATDVN</sequence>
<accession>A0A6M3XST0</accession>
<gene>
    <name evidence="1" type="ORF">TM448B02240_0003</name>
</gene>
<proteinExistence type="predicted"/>
<dbReference type="AlphaFoldDB" id="A0A6M3XST0"/>
<dbReference type="EMBL" id="MT144893">
    <property type="protein sequence ID" value="QJI01025.1"/>
    <property type="molecule type" value="Genomic_DNA"/>
</dbReference>
<evidence type="ECO:0000313" key="1">
    <source>
        <dbReference type="EMBL" id="QJI01025.1"/>
    </source>
</evidence>